<evidence type="ECO:0000256" key="5">
    <source>
        <dbReference type="ARBA" id="ARBA00023235"/>
    </source>
</evidence>
<comment type="catalytic activity">
    <reaction evidence="1">
        <text>[protein]-peptidylproline (omega=180) = [protein]-peptidylproline (omega=0)</text>
        <dbReference type="Rhea" id="RHEA:16237"/>
        <dbReference type="Rhea" id="RHEA-COMP:10747"/>
        <dbReference type="Rhea" id="RHEA-COMP:10748"/>
        <dbReference type="ChEBI" id="CHEBI:83833"/>
        <dbReference type="ChEBI" id="CHEBI:83834"/>
        <dbReference type="EC" id="5.2.1.8"/>
    </reaction>
</comment>
<dbReference type="InterPro" id="IPR046357">
    <property type="entry name" value="PPIase_dom_sf"/>
</dbReference>
<dbReference type="GO" id="GO:0003755">
    <property type="term" value="F:peptidyl-prolyl cis-trans isomerase activity"/>
    <property type="evidence" value="ECO:0007669"/>
    <property type="project" value="UniProtKB-KW"/>
</dbReference>
<dbReference type="Gene3D" id="2.40.10.330">
    <property type="match status" value="1"/>
</dbReference>
<evidence type="ECO:0000256" key="3">
    <source>
        <dbReference type="ARBA" id="ARBA00013194"/>
    </source>
</evidence>
<proteinExistence type="inferred from homology"/>
<dbReference type="InterPro" id="IPR048261">
    <property type="entry name" value="SlpA/SlyD-like_ins_sf"/>
</dbReference>
<dbReference type="Pfam" id="PF22199">
    <property type="entry name" value="FKBP26_IF"/>
    <property type="match status" value="1"/>
</dbReference>
<comment type="caution">
    <text evidence="7">The sequence shown here is derived from an EMBL/GenBank/DDBJ whole genome shotgun (WGS) entry which is preliminary data.</text>
</comment>
<evidence type="ECO:0000313" key="7">
    <source>
        <dbReference type="EMBL" id="KUG10838.1"/>
    </source>
</evidence>
<keyword evidence="5 7" id="KW-0413">Isomerase</keyword>
<gene>
    <name evidence="7" type="ORF">ASZ90_016511</name>
</gene>
<dbReference type="InterPro" id="IPR054016">
    <property type="entry name" value="FKBP26_IF"/>
</dbReference>
<dbReference type="EC" id="5.2.1.8" evidence="3"/>
<evidence type="ECO:0000256" key="1">
    <source>
        <dbReference type="ARBA" id="ARBA00000971"/>
    </source>
</evidence>
<sequence>MPVLEGDFITINYTGSIAGTIFDTTDEEVAKDAGIHNPEALYGPVTVRVGNHHVILGLDEALEGKEVGYEGEIDVGPDMAFGPRDPQKVEAFNKNAFKEKPRLGMNLKVDEKGEGTVVDIIGNRVLVDFNHPFAGKELHYWFRIENEVTATEEKVNGLIRLYAGRDMETSFSDGVLTITLPPGINYDRRWVLWRSRVIGESLEHIPEIQEITLVETFRRRDAVE</sequence>
<name>A0A0W8EQV0_9ZZZZ</name>
<dbReference type="Gene3D" id="3.10.50.40">
    <property type="match status" value="1"/>
</dbReference>
<comment type="similarity">
    <text evidence="2">Belongs to the FKBP-type PPIase family.</text>
</comment>
<dbReference type="SUPFAM" id="SSF54534">
    <property type="entry name" value="FKBP-like"/>
    <property type="match status" value="1"/>
</dbReference>
<dbReference type="EMBL" id="LNQE01001736">
    <property type="protein sequence ID" value="KUG10838.1"/>
    <property type="molecule type" value="Genomic_DNA"/>
</dbReference>
<dbReference type="Gene3D" id="3.30.70.2210">
    <property type="match status" value="1"/>
</dbReference>
<evidence type="ECO:0000256" key="4">
    <source>
        <dbReference type="ARBA" id="ARBA00023110"/>
    </source>
</evidence>
<evidence type="ECO:0000259" key="6">
    <source>
        <dbReference type="PROSITE" id="PS50059"/>
    </source>
</evidence>
<keyword evidence="4" id="KW-0697">Rotamase</keyword>
<dbReference type="PROSITE" id="PS50059">
    <property type="entry name" value="FKBP_PPIASE"/>
    <property type="match status" value="1"/>
</dbReference>
<feature type="domain" description="PPIase FKBP-type" evidence="6">
    <location>
        <begin position="6"/>
        <end position="96"/>
    </location>
</feature>
<protein>
    <recommendedName>
        <fullName evidence="3">peptidylprolyl isomerase</fullName>
        <ecNumber evidence="3">5.2.1.8</ecNumber>
    </recommendedName>
</protein>
<dbReference type="InterPro" id="IPR001179">
    <property type="entry name" value="PPIase_FKBP_dom"/>
</dbReference>
<accession>A0A0W8EQV0</accession>
<dbReference type="AlphaFoldDB" id="A0A0W8EQV0"/>
<dbReference type="Pfam" id="PF00254">
    <property type="entry name" value="FKBP_C"/>
    <property type="match status" value="1"/>
</dbReference>
<evidence type="ECO:0000256" key="2">
    <source>
        <dbReference type="ARBA" id="ARBA00006577"/>
    </source>
</evidence>
<reference evidence="7" key="1">
    <citation type="journal article" date="2015" name="Proc. Natl. Acad. Sci. U.S.A.">
        <title>Networks of energetic and metabolic interactions define dynamics in microbial communities.</title>
        <authorList>
            <person name="Embree M."/>
            <person name="Liu J.K."/>
            <person name="Al-Bassam M.M."/>
            <person name="Zengler K."/>
        </authorList>
    </citation>
    <scope>NUCLEOTIDE SEQUENCE</scope>
</reference>
<organism evidence="7">
    <name type="scientific">hydrocarbon metagenome</name>
    <dbReference type="NCBI Taxonomy" id="938273"/>
    <lineage>
        <taxon>unclassified sequences</taxon>
        <taxon>metagenomes</taxon>
        <taxon>ecological metagenomes</taxon>
    </lineage>
</organism>
<dbReference type="PANTHER" id="PTHR47861">
    <property type="entry name" value="FKBP-TYPE PEPTIDYL-PROLYL CIS-TRANS ISOMERASE SLYD"/>
    <property type="match status" value="1"/>
</dbReference>
<dbReference type="PANTHER" id="PTHR47861:SF2">
    <property type="entry name" value="LONG-TYPE PEPTIDYL-PROLYL CIS-TRANS ISOMERASE"/>
    <property type="match status" value="1"/>
</dbReference>